<dbReference type="InterPro" id="IPR036259">
    <property type="entry name" value="MFS_trans_sf"/>
</dbReference>
<evidence type="ECO:0000313" key="2">
    <source>
        <dbReference type="EMBL" id="AKM06800.1"/>
    </source>
</evidence>
<dbReference type="KEGG" id="amx:AM2010_717"/>
<dbReference type="RefSeq" id="WP_047805914.1">
    <property type="nucleotide sequence ID" value="NZ_CP011805.1"/>
</dbReference>
<keyword evidence="3" id="KW-1185">Reference proteome</keyword>
<dbReference type="Gene3D" id="1.20.1720.10">
    <property type="entry name" value="Multidrug resistance protein D"/>
    <property type="match status" value="1"/>
</dbReference>
<keyword evidence="1" id="KW-0472">Membrane</keyword>
<dbReference type="AlphaFoldDB" id="A0A0G3X5K6"/>
<dbReference type="SUPFAM" id="SSF103473">
    <property type="entry name" value="MFS general substrate transporter"/>
    <property type="match status" value="1"/>
</dbReference>
<protein>
    <submittedName>
        <fullName evidence="2">Uncharacterized protein</fullName>
    </submittedName>
</protein>
<dbReference type="PATRIC" id="fig|543877.4.peg.724"/>
<proteinExistence type="predicted"/>
<reference evidence="2 3" key="1">
    <citation type="submission" date="2015-06" db="EMBL/GenBank/DDBJ databases">
        <authorList>
            <person name="Kim K.M."/>
        </authorList>
    </citation>
    <scope>NUCLEOTIDE SEQUENCE [LARGE SCALE GENOMIC DNA]</scope>
    <source>
        <strain evidence="2 3">KCTC 22370</strain>
    </source>
</reference>
<evidence type="ECO:0000313" key="3">
    <source>
        <dbReference type="Proteomes" id="UP000037643"/>
    </source>
</evidence>
<accession>A0A0G3X5K6</accession>
<gene>
    <name evidence="2" type="ORF">AM2010_717</name>
</gene>
<dbReference type="Proteomes" id="UP000037643">
    <property type="component" value="Chromosome"/>
</dbReference>
<feature type="transmembrane region" description="Helical" evidence="1">
    <location>
        <begin position="20"/>
        <end position="41"/>
    </location>
</feature>
<name>A0A0G3X5K6_9SPHN</name>
<keyword evidence="1" id="KW-0812">Transmembrane</keyword>
<evidence type="ECO:0000256" key="1">
    <source>
        <dbReference type="SAM" id="Phobius"/>
    </source>
</evidence>
<keyword evidence="1" id="KW-1133">Transmembrane helix</keyword>
<organism evidence="2 3">
    <name type="scientific">Pelagerythrobacter marensis</name>
    <dbReference type="NCBI Taxonomy" id="543877"/>
    <lineage>
        <taxon>Bacteria</taxon>
        <taxon>Pseudomonadati</taxon>
        <taxon>Pseudomonadota</taxon>
        <taxon>Alphaproteobacteria</taxon>
        <taxon>Sphingomonadales</taxon>
        <taxon>Erythrobacteraceae</taxon>
        <taxon>Pelagerythrobacter</taxon>
    </lineage>
</organism>
<dbReference type="OrthoDB" id="9800416at2"/>
<dbReference type="STRING" id="543877.AM2010_717"/>
<dbReference type="EMBL" id="CP011805">
    <property type="protein sequence ID" value="AKM06800.1"/>
    <property type="molecule type" value="Genomic_DNA"/>
</dbReference>
<sequence length="72" mass="7903">MGTFFVFFSTAPRILIGGAGYTPLEFSLAFASVALVMVATARFSDRFSTRWGIDGLITRGMILILQRVKKAL</sequence>